<comment type="caution">
    <text evidence="11">The sequence shown here is derived from an EMBL/GenBank/DDBJ whole genome shotgun (WGS) entry which is preliminary data.</text>
</comment>
<protein>
    <submittedName>
        <fullName evidence="11">TonB-dependent receptor</fullName>
    </submittedName>
</protein>
<evidence type="ECO:0000256" key="4">
    <source>
        <dbReference type="ARBA" id="ARBA00022692"/>
    </source>
</evidence>
<dbReference type="Pfam" id="PF07715">
    <property type="entry name" value="Plug"/>
    <property type="match status" value="1"/>
</dbReference>
<organism evidence="11 12">
    <name type="scientific">Candidatus Alistipes avicola</name>
    <dbReference type="NCBI Taxonomy" id="2838432"/>
    <lineage>
        <taxon>Bacteria</taxon>
        <taxon>Pseudomonadati</taxon>
        <taxon>Bacteroidota</taxon>
        <taxon>Bacteroidia</taxon>
        <taxon>Bacteroidales</taxon>
        <taxon>Rikenellaceae</taxon>
        <taxon>Alistipes</taxon>
    </lineage>
</organism>
<keyword evidence="6 8" id="KW-0472">Membrane</keyword>
<dbReference type="InterPro" id="IPR039426">
    <property type="entry name" value="TonB-dep_rcpt-like"/>
</dbReference>
<reference evidence="11" key="1">
    <citation type="journal article" date="2021" name="PeerJ">
        <title>Extensive microbial diversity within the chicken gut microbiome revealed by metagenomics and culture.</title>
        <authorList>
            <person name="Gilroy R."/>
            <person name="Ravi A."/>
            <person name="Getino M."/>
            <person name="Pursley I."/>
            <person name="Horton D.L."/>
            <person name="Alikhan N.F."/>
            <person name="Baker D."/>
            <person name="Gharbi K."/>
            <person name="Hall N."/>
            <person name="Watson M."/>
            <person name="Adriaenssens E.M."/>
            <person name="Foster-Nyarko E."/>
            <person name="Jarju S."/>
            <person name="Secka A."/>
            <person name="Antonio M."/>
            <person name="Oren A."/>
            <person name="Chaudhuri R.R."/>
            <person name="La Ragione R."/>
            <person name="Hildebrand F."/>
            <person name="Pallen M.J."/>
        </authorList>
    </citation>
    <scope>NUCLEOTIDE SEQUENCE</scope>
    <source>
        <strain evidence="11">CHK169-11906</strain>
    </source>
</reference>
<evidence type="ECO:0000313" key="11">
    <source>
        <dbReference type="EMBL" id="HJA98572.1"/>
    </source>
</evidence>
<keyword evidence="2 8" id="KW-0813">Transport</keyword>
<evidence type="ECO:0000256" key="8">
    <source>
        <dbReference type="PROSITE-ProRule" id="PRU01360"/>
    </source>
</evidence>
<dbReference type="Proteomes" id="UP000824259">
    <property type="component" value="Unassembled WGS sequence"/>
</dbReference>
<name>A0A9D2L388_9BACT</name>
<feature type="chain" id="PRO_5038646577" evidence="9">
    <location>
        <begin position="20"/>
        <end position="701"/>
    </location>
</feature>
<gene>
    <name evidence="11" type="ORF">H9779_03095</name>
</gene>
<proteinExistence type="inferred from homology"/>
<evidence type="ECO:0000256" key="3">
    <source>
        <dbReference type="ARBA" id="ARBA00022452"/>
    </source>
</evidence>
<dbReference type="SUPFAM" id="SSF56935">
    <property type="entry name" value="Porins"/>
    <property type="match status" value="1"/>
</dbReference>
<comment type="similarity">
    <text evidence="8">Belongs to the TonB-dependent receptor family.</text>
</comment>
<comment type="subcellular location">
    <subcellularLocation>
        <location evidence="1 8">Cell outer membrane</location>
        <topology evidence="1 8">Multi-pass membrane protein</topology>
    </subcellularLocation>
</comment>
<dbReference type="Gene3D" id="2.170.130.10">
    <property type="entry name" value="TonB-dependent receptor, plug domain"/>
    <property type="match status" value="1"/>
</dbReference>
<dbReference type="InterPro" id="IPR037066">
    <property type="entry name" value="Plug_dom_sf"/>
</dbReference>
<dbReference type="GO" id="GO:0044718">
    <property type="term" value="P:siderophore transmembrane transport"/>
    <property type="evidence" value="ECO:0007669"/>
    <property type="project" value="TreeGrafter"/>
</dbReference>
<feature type="signal peptide" evidence="9">
    <location>
        <begin position="1"/>
        <end position="19"/>
    </location>
</feature>
<feature type="domain" description="TonB-dependent receptor plug" evidence="10">
    <location>
        <begin position="58"/>
        <end position="159"/>
    </location>
</feature>
<dbReference type="GO" id="GO:0015344">
    <property type="term" value="F:siderophore uptake transmembrane transporter activity"/>
    <property type="evidence" value="ECO:0007669"/>
    <property type="project" value="TreeGrafter"/>
</dbReference>
<keyword evidence="5 9" id="KW-0732">Signal</keyword>
<evidence type="ECO:0000256" key="6">
    <source>
        <dbReference type="ARBA" id="ARBA00023136"/>
    </source>
</evidence>
<dbReference type="PANTHER" id="PTHR30069:SF29">
    <property type="entry name" value="HEMOGLOBIN AND HEMOGLOBIN-HAPTOGLOBIN-BINDING PROTEIN 1-RELATED"/>
    <property type="match status" value="1"/>
</dbReference>
<dbReference type="InterPro" id="IPR036942">
    <property type="entry name" value="Beta-barrel_TonB_sf"/>
</dbReference>
<dbReference type="Gene3D" id="2.40.170.20">
    <property type="entry name" value="TonB-dependent receptor, beta-barrel domain"/>
    <property type="match status" value="1"/>
</dbReference>
<keyword evidence="3 8" id="KW-1134">Transmembrane beta strand</keyword>
<sequence length="701" mass="80205">MKRVILAIYLCLGLLPAFGKESSDQTILLRGDTLERPARTIDIEAIDVIGHRPMKKIGTQETQITYRVLHDNIASQMADALKFGSSVFVKEYGRATLSTVSFRGTSPSHTQVTWNGMKLNSPMLGMVDFSMIPSYFIDDASLLHGTSSVNLTGGGLGGAVMLSTKPADTQGFNMQYVQGIGMYKTFDEFLRLTYGDDHWQVSTRAVYSSSANDFKYRNYKKKELITDENHNIIGTYYPIERNKSGDFNDFHLLQEAYYNTGKGSRFGLSAWYLNSRRGVPMLNVDYKNDSEYTNEQRDQTFRGVLSWDLVRKDFKVGAKAGYTYTNLKYDYSRDIGNGEMNKMIESRSKVNTLYGMVDADYSIGDKWYFTGNVSLYQHTVVSKDKNIITQDNQTAVVGYDKARVEFSSFLSAKWRPIERLGLGLSLREEMYGRDWMPLIPAGFIDLVLSKRGNVIMKGSISRNYRYPTLNDQYFLPGGNPDLKKESGFTYDCGIEFTVGKKGKYTLHGEASWFDSYIDDWIIWLPSFKGFWEPRNIKKVHAYGVEVKGSLDVNLAKDWQLEMNGNFSWTPSINEGEAISQGDQAYGKQLVYVPEFSSSVTGRLSYRTWRMEYKWCHYSERFTTSSNEPDMITGRVAPYFMNDLSLEKQFFPKWADLAIKCSVMNLFDEEYESVLSRPMPGIHFEVFLDIRPKWGKRNRGIK</sequence>
<evidence type="ECO:0000256" key="7">
    <source>
        <dbReference type="ARBA" id="ARBA00023237"/>
    </source>
</evidence>
<evidence type="ECO:0000259" key="10">
    <source>
        <dbReference type="Pfam" id="PF07715"/>
    </source>
</evidence>
<evidence type="ECO:0000256" key="2">
    <source>
        <dbReference type="ARBA" id="ARBA00022448"/>
    </source>
</evidence>
<dbReference type="AlphaFoldDB" id="A0A9D2L388"/>
<dbReference type="InterPro" id="IPR012910">
    <property type="entry name" value="Plug_dom"/>
</dbReference>
<dbReference type="PROSITE" id="PS52016">
    <property type="entry name" value="TONB_DEPENDENT_REC_3"/>
    <property type="match status" value="1"/>
</dbReference>
<evidence type="ECO:0000313" key="12">
    <source>
        <dbReference type="Proteomes" id="UP000824259"/>
    </source>
</evidence>
<keyword evidence="4 8" id="KW-0812">Transmembrane</keyword>
<keyword evidence="11" id="KW-0675">Receptor</keyword>
<evidence type="ECO:0000256" key="9">
    <source>
        <dbReference type="SAM" id="SignalP"/>
    </source>
</evidence>
<dbReference type="EMBL" id="DWYR01000009">
    <property type="protein sequence ID" value="HJA98572.1"/>
    <property type="molecule type" value="Genomic_DNA"/>
</dbReference>
<dbReference type="PANTHER" id="PTHR30069">
    <property type="entry name" value="TONB-DEPENDENT OUTER MEMBRANE RECEPTOR"/>
    <property type="match status" value="1"/>
</dbReference>
<evidence type="ECO:0000256" key="1">
    <source>
        <dbReference type="ARBA" id="ARBA00004571"/>
    </source>
</evidence>
<keyword evidence="7 8" id="KW-0998">Cell outer membrane</keyword>
<reference evidence="11" key="2">
    <citation type="submission" date="2021-04" db="EMBL/GenBank/DDBJ databases">
        <authorList>
            <person name="Gilroy R."/>
        </authorList>
    </citation>
    <scope>NUCLEOTIDE SEQUENCE</scope>
    <source>
        <strain evidence="11">CHK169-11906</strain>
    </source>
</reference>
<dbReference type="GO" id="GO:0009279">
    <property type="term" value="C:cell outer membrane"/>
    <property type="evidence" value="ECO:0007669"/>
    <property type="project" value="UniProtKB-SubCell"/>
</dbReference>
<evidence type="ECO:0000256" key="5">
    <source>
        <dbReference type="ARBA" id="ARBA00022729"/>
    </source>
</evidence>
<accession>A0A9D2L388</accession>